<dbReference type="Gene3D" id="3.40.50.150">
    <property type="entry name" value="Vaccinia Virus protein VP39"/>
    <property type="match status" value="1"/>
</dbReference>
<name>A0A0F9VF67_9ZZZZ</name>
<gene>
    <name evidence="1" type="ORF">LCGC14_0101490</name>
</gene>
<dbReference type="InterPro" id="IPR029063">
    <property type="entry name" value="SAM-dependent_MTases_sf"/>
</dbReference>
<evidence type="ECO:0000313" key="1">
    <source>
        <dbReference type="EMBL" id="KKO02700.1"/>
    </source>
</evidence>
<organism evidence="1">
    <name type="scientific">marine sediment metagenome</name>
    <dbReference type="NCBI Taxonomy" id="412755"/>
    <lineage>
        <taxon>unclassified sequences</taxon>
        <taxon>metagenomes</taxon>
        <taxon>ecological metagenomes</taxon>
    </lineage>
</organism>
<sequence>MLLTFEEAVALLRNHTEWWSACFNTQQPIFQFFNREFVDALAHYLKERKKISKSRRIILEVGAGSGLLSEELRKRGINIIATDDGYEEIVPVAPVKLLDYHEAIRRFRPNIVICSWMPYQEDWTPAFRRPKYVKEYILIGESYRGCCGSDKTWKYHPGFEEVFLKGINKWSLCRRDYSEHKLHSVVISFRRYK</sequence>
<protein>
    <recommendedName>
        <fullName evidence="2">Methyltransferase type 11 domain-containing protein</fullName>
    </recommendedName>
</protein>
<accession>A0A0F9VF67</accession>
<dbReference type="SUPFAM" id="SSF53335">
    <property type="entry name" value="S-adenosyl-L-methionine-dependent methyltransferases"/>
    <property type="match status" value="1"/>
</dbReference>
<comment type="caution">
    <text evidence="1">The sequence shown here is derived from an EMBL/GenBank/DDBJ whole genome shotgun (WGS) entry which is preliminary data.</text>
</comment>
<evidence type="ECO:0008006" key="2">
    <source>
        <dbReference type="Google" id="ProtNLM"/>
    </source>
</evidence>
<proteinExistence type="predicted"/>
<dbReference type="AlphaFoldDB" id="A0A0F9VF67"/>
<dbReference type="EMBL" id="LAZR01000029">
    <property type="protein sequence ID" value="KKO02700.1"/>
    <property type="molecule type" value="Genomic_DNA"/>
</dbReference>
<reference evidence="1" key="1">
    <citation type="journal article" date="2015" name="Nature">
        <title>Complex archaea that bridge the gap between prokaryotes and eukaryotes.</title>
        <authorList>
            <person name="Spang A."/>
            <person name="Saw J.H."/>
            <person name="Jorgensen S.L."/>
            <person name="Zaremba-Niedzwiedzka K."/>
            <person name="Martijn J."/>
            <person name="Lind A.E."/>
            <person name="van Eijk R."/>
            <person name="Schleper C."/>
            <person name="Guy L."/>
            <person name="Ettema T.J."/>
        </authorList>
    </citation>
    <scope>NUCLEOTIDE SEQUENCE</scope>
</reference>